<dbReference type="OrthoDB" id="3397450at2"/>
<proteinExistence type="predicted"/>
<comment type="caution">
    <text evidence="1">The sequence shown here is derived from an EMBL/GenBank/DDBJ whole genome shotgun (WGS) entry which is preliminary data.</text>
</comment>
<protein>
    <submittedName>
        <fullName evidence="1">Uncharacterized protein</fullName>
    </submittedName>
</protein>
<dbReference type="AlphaFoldDB" id="A0A0J7ABI0"/>
<evidence type="ECO:0000313" key="2">
    <source>
        <dbReference type="Proteomes" id="UP000035932"/>
    </source>
</evidence>
<name>A0A0J7ABI0_9ACTN</name>
<keyword evidence="2" id="KW-1185">Reference proteome</keyword>
<dbReference type="Proteomes" id="UP000035932">
    <property type="component" value="Unassembled WGS sequence"/>
</dbReference>
<sequence>MEPSTFPEPDVRLARLADAVGLPLACPPTDQFLDDLAQRTGLHTHDLLLVADLPVPETAWLFDETVGASGPVRIANRRPRWSTPPR</sequence>
<evidence type="ECO:0000313" key="1">
    <source>
        <dbReference type="EMBL" id="KMO94596.1"/>
    </source>
</evidence>
<dbReference type="EMBL" id="LFML01000126">
    <property type="protein sequence ID" value="KMO94596.1"/>
    <property type="molecule type" value="Genomic_DNA"/>
</dbReference>
<organism evidence="1 2">
    <name type="scientific">Streptomyces roseus</name>
    <dbReference type="NCBI Taxonomy" id="66430"/>
    <lineage>
        <taxon>Bacteria</taxon>
        <taxon>Bacillati</taxon>
        <taxon>Actinomycetota</taxon>
        <taxon>Actinomycetes</taxon>
        <taxon>Kitasatosporales</taxon>
        <taxon>Streptomycetaceae</taxon>
        <taxon>Streptomyces</taxon>
    </lineage>
</organism>
<dbReference type="RefSeq" id="WP_048479704.1">
    <property type="nucleotide sequence ID" value="NZ_JBIRUD010000001.1"/>
</dbReference>
<gene>
    <name evidence="1" type="ORF">ACS04_28790</name>
</gene>
<accession>A0A0J7ABI0</accession>
<reference evidence="1 2" key="1">
    <citation type="submission" date="2015-06" db="EMBL/GenBank/DDBJ databases">
        <title>Recapitulation of the evolution of biosynthetic gene clusters reveals hidden chemical diversity on bacterial genomes.</title>
        <authorList>
            <person name="Cruz-Morales P."/>
            <person name="Martinez-Guerrero C."/>
            <person name="Morales-Escalante M.A."/>
            <person name="Yanez-Guerra L.A."/>
            <person name="Kopp J.F."/>
            <person name="Feldmann J."/>
            <person name="Ramos-Aboites H.E."/>
            <person name="Barona-Gomez F."/>
        </authorList>
    </citation>
    <scope>NUCLEOTIDE SEQUENCE [LARGE SCALE GENOMIC DNA]</scope>
    <source>
        <strain evidence="1 2">ATCC 31245</strain>
    </source>
</reference>